<dbReference type="PANTHER" id="PTHR22604">
    <property type="entry name" value="OXIDOREDUCTASES"/>
    <property type="match status" value="1"/>
</dbReference>
<dbReference type="InterPro" id="IPR050984">
    <property type="entry name" value="Gfo/Idh/MocA_domain"/>
</dbReference>
<dbReference type="RefSeq" id="WP_329774113.1">
    <property type="nucleotide sequence ID" value="NZ_JAYDYW010000004.1"/>
</dbReference>
<dbReference type="PANTHER" id="PTHR22604:SF105">
    <property type="entry name" value="TRANS-1,2-DIHYDROBENZENE-1,2-DIOL DEHYDROGENASE"/>
    <property type="match status" value="1"/>
</dbReference>
<dbReference type="SUPFAM" id="SSF55347">
    <property type="entry name" value="Glyceraldehyde-3-phosphate dehydrogenase-like, C-terminal domain"/>
    <property type="match status" value="1"/>
</dbReference>
<evidence type="ECO:0000259" key="5">
    <source>
        <dbReference type="Pfam" id="PF22725"/>
    </source>
</evidence>
<dbReference type="InterPro" id="IPR000683">
    <property type="entry name" value="Gfo/Idh/MocA-like_OxRdtase_N"/>
</dbReference>
<evidence type="ECO:0000313" key="6">
    <source>
        <dbReference type="EMBL" id="MEE1672669.1"/>
    </source>
</evidence>
<dbReference type="InterPro" id="IPR036291">
    <property type="entry name" value="NAD(P)-bd_dom_sf"/>
</dbReference>
<evidence type="ECO:0000256" key="1">
    <source>
        <dbReference type="ARBA" id="ARBA00010928"/>
    </source>
</evidence>
<dbReference type="Proteomes" id="UP001310248">
    <property type="component" value="Unassembled WGS sequence"/>
</dbReference>
<proteinExistence type="inferred from homology"/>
<sequence length="330" mass="36741">MTEGQFNWGVIAPGRIARNFAEALAVIPQAKLYAVASSKLQRAQDFADEFEGEVALDDYQALANDPKVDAIYIANPHRFHFDSIIMCLEAGKPVLCEKPLTVNAAQTKQLVALAKANKVFLMEALWTRFQPAWQQVRAWLNQQKIGEVKLISSSFGFNIPRDEDDRLLNRELAGGSLLDMGVYNVSMSQFVTQSQPNKIVADGLVGSTGVDERSSVIMNYGDCASQFTCNFLANTENSFTIFGSKGHICIPSMFWVGTQACLSVHGEPEVVEDFPFRASGFEYQIEEVMRCVTAGQLQSEVMSWQESIETMQIMDEIRSQIGVSYPFLDE</sequence>
<comment type="similarity">
    <text evidence="1">Belongs to the Gfo/Idh/MocA family.</text>
</comment>
<feature type="domain" description="GFO/IDH/MocA-like oxidoreductase" evidence="5">
    <location>
        <begin position="133"/>
        <end position="248"/>
    </location>
</feature>
<name>A0ABU7G0H2_9ALTE</name>
<gene>
    <name evidence="6" type="ORF">SNR37_002079</name>
</gene>
<reference evidence="7" key="1">
    <citation type="submission" date="2023-07" db="EMBL/GenBank/DDBJ databases">
        <title>Draft genome sequence of Agarivorans aestuarii strain ZMCS4, a CAZymes producing bacteria isolated from the marine brown algae Clodostephus spongiosus.</title>
        <authorList>
            <person name="Lorente B."/>
            <person name="Cabral C."/>
            <person name="Frias J."/>
            <person name="Faria J."/>
            <person name="Toubarro D."/>
        </authorList>
    </citation>
    <scope>NUCLEOTIDE SEQUENCE [LARGE SCALE GENOMIC DNA]</scope>
    <source>
        <strain evidence="7">ZMCS4</strain>
    </source>
</reference>
<keyword evidence="7" id="KW-1185">Reference proteome</keyword>
<dbReference type="Gene3D" id="3.30.360.10">
    <property type="entry name" value="Dihydrodipicolinate Reductase, domain 2"/>
    <property type="match status" value="1"/>
</dbReference>
<evidence type="ECO:0000256" key="3">
    <source>
        <dbReference type="ARBA" id="ARBA00023002"/>
    </source>
</evidence>
<protein>
    <submittedName>
        <fullName evidence="6">Gfo/Idh/MocA family oxidoreductase</fullName>
    </submittedName>
</protein>
<evidence type="ECO:0000313" key="7">
    <source>
        <dbReference type="Proteomes" id="UP001310248"/>
    </source>
</evidence>
<organism evidence="6 7">
    <name type="scientific">Agarivorans aestuarii</name>
    <dbReference type="NCBI Taxonomy" id="1563703"/>
    <lineage>
        <taxon>Bacteria</taxon>
        <taxon>Pseudomonadati</taxon>
        <taxon>Pseudomonadota</taxon>
        <taxon>Gammaproteobacteria</taxon>
        <taxon>Alteromonadales</taxon>
        <taxon>Alteromonadaceae</taxon>
        <taxon>Agarivorans</taxon>
    </lineage>
</organism>
<dbReference type="Pfam" id="PF22725">
    <property type="entry name" value="GFO_IDH_MocA_C3"/>
    <property type="match status" value="1"/>
</dbReference>
<accession>A0ABU7G0H2</accession>
<dbReference type="EMBL" id="JAYDYW010000004">
    <property type="protein sequence ID" value="MEE1672669.1"/>
    <property type="molecule type" value="Genomic_DNA"/>
</dbReference>
<dbReference type="Pfam" id="PF01408">
    <property type="entry name" value="GFO_IDH_MocA"/>
    <property type="match status" value="1"/>
</dbReference>
<evidence type="ECO:0000259" key="4">
    <source>
        <dbReference type="Pfam" id="PF01408"/>
    </source>
</evidence>
<feature type="domain" description="Gfo/Idh/MocA-like oxidoreductase N-terminal" evidence="4">
    <location>
        <begin position="6"/>
        <end position="122"/>
    </location>
</feature>
<dbReference type="InterPro" id="IPR055170">
    <property type="entry name" value="GFO_IDH_MocA-like_dom"/>
</dbReference>
<evidence type="ECO:0000256" key="2">
    <source>
        <dbReference type="ARBA" id="ARBA00022729"/>
    </source>
</evidence>
<comment type="caution">
    <text evidence="6">The sequence shown here is derived from an EMBL/GenBank/DDBJ whole genome shotgun (WGS) entry which is preliminary data.</text>
</comment>
<dbReference type="SUPFAM" id="SSF51735">
    <property type="entry name" value="NAD(P)-binding Rossmann-fold domains"/>
    <property type="match status" value="1"/>
</dbReference>
<dbReference type="Gene3D" id="3.40.50.720">
    <property type="entry name" value="NAD(P)-binding Rossmann-like Domain"/>
    <property type="match status" value="1"/>
</dbReference>
<keyword evidence="3" id="KW-0560">Oxidoreductase</keyword>
<keyword evidence="2" id="KW-0732">Signal</keyword>
<reference evidence="6 7" key="2">
    <citation type="submission" date="2023-12" db="EMBL/GenBank/DDBJ databases">
        <authorList>
            <consortium name="Cladostephus spongiosus"/>
            <person name="Lorente B."/>
            <person name="Cabral C."/>
            <person name="Frias J."/>
            <person name="Faria J."/>
            <person name="Toubarro D."/>
        </authorList>
    </citation>
    <scope>NUCLEOTIDE SEQUENCE [LARGE SCALE GENOMIC DNA]</scope>
    <source>
        <strain evidence="6 7">ZMCS4</strain>
    </source>
</reference>